<dbReference type="FunFam" id="3.90.640.10:FF:000002">
    <property type="entry name" value="Heat shock 70 kDa"/>
    <property type="match status" value="1"/>
</dbReference>
<keyword evidence="6" id="KW-0342">GTP-binding</keyword>
<dbReference type="InterPro" id="IPR042197">
    <property type="entry name" value="Apaf_helical"/>
</dbReference>
<proteinExistence type="inferred from homology"/>
<keyword evidence="4" id="KW-0346">Stress response</keyword>
<gene>
    <name evidence="8" type="ORF">TSUD_257750</name>
</gene>
<dbReference type="NCBIfam" id="NF001413">
    <property type="entry name" value="PRK00290.1"/>
    <property type="match status" value="1"/>
</dbReference>
<dbReference type="SMART" id="SM00864">
    <property type="entry name" value="Tubulin"/>
    <property type="match status" value="1"/>
</dbReference>
<dbReference type="Gene3D" id="3.30.30.30">
    <property type="match status" value="1"/>
</dbReference>
<dbReference type="SMART" id="SM00255">
    <property type="entry name" value="TIR"/>
    <property type="match status" value="1"/>
</dbReference>
<dbReference type="PANTHER" id="PTHR19375">
    <property type="entry name" value="HEAT SHOCK PROTEIN 70KDA"/>
    <property type="match status" value="1"/>
</dbReference>
<dbReference type="Gene3D" id="1.10.8.430">
    <property type="entry name" value="Helical domain of apoptotic protease-activating factors"/>
    <property type="match status" value="1"/>
</dbReference>
<dbReference type="Proteomes" id="UP000242715">
    <property type="component" value="Unassembled WGS sequence"/>
</dbReference>
<dbReference type="GO" id="GO:0006950">
    <property type="term" value="P:response to stress"/>
    <property type="evidence" value="ECO:0007669"/>
    <property type="project" value="UniProtKB-ARBA"/>
</dbReference>
<dbReference type="Pfam" id="PF01582">
    <property type="entry name" value="TIR"/>
    <property type="match status" value="1"/>
</dbReference>
<dbReference type="Gene3D" id="3.40.50.1440">
    <property type="entry name" value="Tubulin/FtsZ, GTPase domain"/>
    <property type="match status" value="1"/>
</dbReference>
<dbReference type="AlphaFoldDB" id="A0A2Z6LZD6"/>
<dbReference type="PROSITE" id="PS50104">
    <property type="entry name" value="TIR"/>
    <property type="match status" value="1"/>
</dbReference>
<dbReference type="InterPro" id="IPR000157">
    <property type="entry name" value="TIR_dom"/>
</dbReference>
<dbReference type="GO" id="GO:0140662">
    <property type="term" value="F:ATP-dependent protein folding chaperone"/>
    <property type="evidence" value="ECO:0007669"/>
    <property type="project" value="InterPro"/>
</dbReference>
<dbReference type="InterPro" id="IPR003593">
    <property type="entry name" value="AAA+_ATPase"/>
</dbReference>
<keyword evidence="2" id="KW-0547">Nucleotide-binding</keyword>
<dbReference type="Pfam" id="PF00012">
    <property type="entry name" value="HSP70"/>
    <property type="match status" value="1"/>
</dbReference>
<keyword evidence="3" id="KW-0067">ATP-binding</keyword>
<dbReference type="SMART" id="SM00382">
    <property type="entry name" value="AAA"/>
    <property type="match status" value="1"/>
</dbReference>
<dbReference type="FunFam" id="3.30.420.40:FF:000465">
    <property type="entry name" value="Heat shock cognate 70 kDa protein 2"/>
    <property type="match status" value="1"/>
</dbReference>
<name>A0A2Z6LZD6_TRISU</name>
<dbReference type="FunFam" id="2.60.34.10:FF:000002">
    <property type="entry name" value="Heat shock 70 kDa"/>
    <property type="match status" value="1"/>
</dbReference>
<keyword evidence="9" id="KW-1185">Reference proteome</keyword>
<dbReference type="InterPro" id="IPR035897">
    <property type="entry name" value="Toll_tir_struct_dom_sf"/>
</dbReference>
<dbReference type="SUPFAM" id="SSF100920">
    <property type="entry name" value="Heat shock protein 70kD (HSP70), peptide-binding domain"/>
    <property type="match status" value="1"/>
</dbReference>
<dbReference type="InterPro" id="IPR018181">
    <property type="entry name" value="Heat_shock_70_CS"/>
</dbReference>
<dbReference type="InterPro" id="IPR036525">
    <property type="entry name" value="Tubulin/FtsZ_GTPase_sf"/>
</dbReference>
<evidence type="ECO:0000256" key="1">
    <source>
        <dbReference type="ARBA" id="ARBA00007381"/>
    </source>
</evidence>
<dbReference type="Gene3D" id="3.90.640.10">
    <property type="entry name" value="Actin, Chain A, domain 4"/>
    <property type="match status" value="1"/>
</dbReference>
<evidence type="ECO:0000259" key="7">
    <source>
        <dbReference type="PROSITE" id="PS50104"/>
    </source>
</evidence>
<dbReference type="GO" id="GO:0005524">
    <property type="term" value="F:ATP binding"/>
    <property type="evidence" value="ECO:0007669"/>
    <property type="project" value="UniProtKB-KW"/>
</dbReference>
<evidence type="ECO:0000256" key="2">
    <source>
        <dbReference type="ARBA" id="ARBA00022741"/>
    </source>
</evidence>
<dbReference type="PROSITE" id="PS01036">
    <property type="entry name" value="HSP70_3"/>
    <property type="match status" value="1"/>
</dbReference>
<dbReference type="InterPro" id="IPR013126">
    <property type="entry name" value="Hsp_70_fam"/>
</dbReference>
<dbReference type="InterPro" id="IPR027417">
    <property type="entry name" value="P-loop_NTPase"/>
</dbReference>
<feature type="domain" description="TIR" evidence="7">
    <location>
        <begin position="813"/>
        <end position="951"/>
    </location>
</feature>
<dbReference type="Gene3D" id="3.40.50.300">
    <property type="entry name" value="P-loop containing nucleotide triphosphate hydrolases"/>
    <property type="match status" value="1"/>
</dbReference>
<dbReference type="SUPFAM" id="SSF52490">
    <property type="entry name" value="Tubulin nucleotide-binding domain-like"/>
    <property type="match status" value="1"/>
</dbReference>
<evidence type="ECO:0000313" key="9">
    <source>
        <dbReference type="Proteomes" id="UP000242715"/>
    </source>
</evidence>
<keyword evidence="5" id="KW-0520">NAD</keyword>
<dbReference type="Gene3D" id="3.30.420.40">
    <property type="match status" value="2"/>
</dbReference>
<dbReference type="CDD" id="cd10233">
    <property type="entry name" value="ASKHA_NBD_HSP70_HSPA1"/>
    <property type="match status" value="1"/>
</dbReference>
<dbReference type="InterPro" id="IPR029047">
    <property type="entry name" value="HSP70_peptide-bd_sf"/>
</dbReference>
<dbReference type="EMBL" id="DF973302">
    <property type="protein sequence ID" value="GAU25081.1"/>
    <property type="molecule type" value="Genomic_DNA"/>
</dbReference>
<evidence type="ECO:0000256" key="4">
    <source>
        <dbReference type="ARBA" id="ARBA00023016"/>
    </source>
</evidence>
<comment type="similarity">
    <text evidence="1">Belongs to the heat shock protein 70 family.</text>
</comment>
<dbReference type="GO" id="GO:0005525">
    <property type="term" value="F:GTP binding"/>
    <property type="evidence" value="ECO:0007669"/>
    <property type="project" value="UniProtKB-KW"/>
</dbReference>
<evidence type="ECO:0000256" key="5">
    <source>
        <dbReference type="ARBA" id="ARBA00023027"/>
    </source>
</evidence>
<reference evidence="9" key="1">
    <citation type="journal article" date="2017" name="Front. Plant Sci.">
        <title>Climate Clever Clovers: New Paradigm to Reduce the Environmental Footprint of Ruminants by Breeding Low Methanogenic Forages Utilizing Haplotype Variation.</title>
        <authorList>
            <person name="Kaur P."/>
            <person name="Appels R."/>
            <person name="Bayer P.E."/>
            <person name="Keeble-Gagnere G."/>
            <person name="Wang J."/>
            <person name="Hirakawa H."/>
            <person name="Shirasawa K."/>
            <person name="Vercoe P."/>
            <person name="Stefanova K."/>
            <person name="Durmic Z."/>
            <person name="Nichols P."/>
            <person name="Revell C."/>
            <person name="Isobe S.N."/>
            <person name="Edwards D."/>
            <person name="Erskine W."/>
        </authorList>
    </citation>
    <scope>NUCLEOTIDE SEQUENCE [LARGE SCALE GENOMIC DNA]</scope>
    <source>
        <strain evidence="9">cv. Daliak</strain>
    </source>
</reference>
<dbReference type="SUPFAM" id="SSF52200">
    <property type="entry name" value="Toll/Interleukin receptor TIR domain"/>
    <property type="match status" value="1"/>
</dbReference>
<dbReference type="FunFam" id="3.40.50.10140:FF:000007">
    <property type="entry name" value="Disease resistance protein (TIR-NBS-LRR class)"/>
    <property type="match status" value="1"/>
</dbReference>
<organism evidence="8 9">
    <name type="scientific">Trifolium subterraneum</name>
    <name type="common">Subterranean clover</name>
    <dbReference type="NCBI Taxonomy" id="3900"/>
    <lineage>
        <taxon>Eukaryota</taxon>
        <taxon>Viridiplantae</taxon>
        <taxon>Streptophyta</taxon>
        <taxon>Embryophyta</taxon>
        <taxon>Tracheophyta</taxon>
        <taxon>Spermatophyta</taxon>
        <taxon>Magnoliopsida</taxon>
        <taxon>eudicotyledons</taxon>
        <taxon>Gunneridae</taxon>
        <taxon>Pentapetalae</taxon>
        <taxon>rosids</taxon>
        <taxon>fabids</taxon>
        <taxon>Fabales</taxon>
        <taxon>Fabaceae</taxon>
        <taxon>Papilionoideae</taxon>
        <taxon>50 kb inversion clade</taxon>
        <taxon>NPAAA clade</taxon>
        <taxon>Hologalegina</taxon>
        <taxon>IRL clade</taxon>
        <taxon>Trifolieae</taxon>
        <taxon>Trifolium</taxon>
    </lineage>
</organism>
<dbReference type="OrthoDB" id="1405081at2759"/>
<dbReference type="PROSITE" id="PS00297">
    <property type="entry name" value="HSP70_1"/>
    <property type="match status" value="1"/>
</dbReference>
<dbReference type="Gene3D" id="3.40.50.10140">
    <property type="entry name" value="Toll/interleukin-1 receptor homology (TIR) domain"/>
    <property type="match status" value="1"/>
</dbReference>
<dbReference type="InterPro" id="IPR002182">
    <property type="entry name" value="NB-ARC"/>
</dbReference>
<dbReference type="FunFam" id="3.30.30.30:FF:000019">
    <property type="entry name" value="Heat shock 70 kDa protein"/>
    <property type="match status" value="1"/>
</dbReference>
<protein>
    <recommendedName>
        <fullName evidence="7">TIR domain-containing protein</fullName>
    </recommendedName>
</protein>
<dbReference type="Pfam" id="PF00931">
    <property type="entry name" value="NB-ARC"/>
    <property type="match status" value="1"/>
</dbReference>
<evidence type="ECO:0000313" key="8">
    <source>
        <dbReference type="EMBL" id="GAU25081.1"/>
    </source>
</evidence>
<sequence>MAENAKRLIIGIDLGTTYSCVGVWHHDTVHIITNDHGNRTTPSYVAFTDSERLIGDAAKIQITRNPVNTVFDAKRLIGRRFSDASVQNDMKLWPFKVIAGTADKPMIVVNYKNEEKHFNAEEISSMVLVKMRQIAEAYLGSTVKDVVVTVPAYFNDSQRQATKDAALIAGLNVMRIINEPTAAALAYGLDMEPDEKNVLIFDLGGGTFDVSHLTIDDGLFEVNATAGDNHLGGEDFDNRMVEHFVEEFKRKHEKEISGNPRALRKLRTACERAKRILSSTVQTTIEIDSLYEGTDFSTTITRDRFEELNMDLFSKCMDTVERCLRDAKMDKSSVHDIVLVGGSTRIPKVQQLLQDYFNGKELCKNINPDEAVAYGAAVQAAILNREKIQKIKDLALVDVTPLSLGVETAGGVMTVLIQKNFPIPYMKEQVFSTNSDNQPSVLIKVYEGERTRSRDNNLLGEFELSGILPAPRGVPHINVCFSIDINGIMNVSAEDRTTRKKNYITITNGEGRLSKEEIEKMVQEAEKYKAEDEEHQKNVEAKNALEQEVERLCSTKDAPYQHLEAQVKHDTCHDQITLPSLSSSLQSFPSGNFGYYFNSTKLASQKIIKGLKDDNCYVVGLYGKRGSGKTALVKAEMEEYEKIFRRVIFLSVSENQDIKSIRVGISSSLNVFNKDDSDGARIMKIILALERKDRTTLVILDNFPSKSKLEELGIPYNSKQYKFLLTARDETECTSIGCHHLILLKPLSDEEAFSLLHKLSGVESQMDLFKVVRDVAFKCNGLPGLIKDVAFSLKKKPIEKWEESFVSLSHSTAHYQIFISFRGKDTRKIFTNHLYEALCKEGFKTFIDDEALEGGSPIDKLLEAIEESRFAIVVLSENFADSKWCLKELVKILDCRKRKKQLVLPIFYEVEPTDIRHLKGRYGEAMAEHEKKLAKDSKTVLEWTLALSDISQLKGEHFRISNFKGEHNESAGHLAEHESPMMHPQPISISFPSSSTYFMRIWMNPEGVYTFKANKHLELFCHISSSNSSSYQRVHGDVPAHDDFGEDFTAFLESLLTNKHLVVVARVAVALPSIAKFKKEIFFTDFYAINTDAQALLHSASENPIKIGELLTRGLAGMGGGTGSGVAPVVAQISKEAGYLTAEAIEKLQKNVDTLIVIPNDRLPDIADEQMPLQYAFRLADDIPGLVNVDFADVKAVMKDSGTAMLGVATGVAYSITSGKDITLQEVNRDLGYMRISSALVKEKSSYSFYTVNLLLT</sequence>
<evidence type="ECO:0000256" key="6">
    <source>
        <dbReference type="ARBA" id="ARBA00023134"/>
    </source>
</evidence>
<accession>A0A2Z6LZD6</accession>
<dbReference type="InterPro" id="IPR043129">
    <property type="entry name" value="ATPase_NBD"/>
</dbReference>
<dbReference type="SUPFAM" id="SSF53067">
    <property type="entry name" value="Actin-like ATPase domain"/>
    <property type="match status" value="2"/>
</dbReference>
<dbReference type="Gene3D" id="2.60.34.10">
    <property type="entry name" value="Substrate Binding Domain Of DNAk, Chain A, domain 1"/>
    <property type="match status" value="1"/>
</dbReference>
<dbReference type="GO" id="GO:0007165">
    <property type="term" value="P:signal transduction"/>
    <property type="evidence" value="ECO:0007669"/>
    <property type="project" value="InterPro"/>
</dbReference>
<evidence type="ECO:0000256" key="3">
    <source>
        <dbReference type="ARBA" id="ARBA00022840"/>
    </source>
</evidence>
<dbReference type="SUPFAM" id="SSF52540">
    <property type="entry name" value="P-loop containing nucleoside triphosphate hydrolases"/>
    <property type="match status" value="1"/>
</dbReference>
<dbReference type="PRINTS" id="PR00301">
    <property type="entry name" value="HEATSHOCK70"/>
</dbReference>
<dbReference type="GO" id="GO:0043531">
    <property type="term" value="F:ADP binding"/>
    <property type="evidence" value="ECO:0007669"/>
    <property type="project" value="InterPro"/>
</dbReference>
<dbReference type="InterPro" id="IPR008280">
    <property type="entry name" value="Tub_FtsZ_C"/>
</dbReference>
<dbReference type="InterPro" id="IPR003008">
    <property type="entry name" value="Tubulin_FtsZ_GTPase"/>
</dbReference>
<dbReference type="SUPFAM" id="SSF55307">
    <property type="entry name" value="Tubulin C-terminal domain-like"/>
    <property type="match status" value="1"/>
</dbReference>
<dbReference type="FunFam" id="3.30.420.40:FF:000026">
    <property type="entry name" value="Heat shock protein 70"/>
    <property type="match status" value="1"/>
</dbReference>